<keyword evidence="3" id="KW-1185">Reference proteome</keyword>
<evidence type="ECO:0000313" key="3">
    <source>
        <dbReference type="Proteomes" id="UP001311232"/>
    </source>
</evidence>
<sequence>MKEVYEDGSKEAQALITYLKKAKARPNTNMALFKAYVLKRQASAPAHLPTVTVSAPCTAAAASVPTVAAPPSPTTTQSRPLTAASVKALLARGKHLSPSQLAQKIMSPAKPCQPSLSESAAWRQLFTCDTAVGEFLEEEDDQEMMTVASQAEEQLPQENWH</sequence>
<dbReference type="Proteomes" id="UP001311232">
    <property type="component" value="Unassembled WGS sequence"/>
</dbReference>
<organism evidence="2 3">
    <name type="scientific">Crenichthys baileyi</name>
    <name type="common">White River springfish</name>
    <dbReference type="NCBI Taxonomy" id="28760"/>
    <lineage>
        <taxon>Eukaryota</taxon>
        <taxon>Metazoa</taxon>
        <taxon>Chordata</taxon>
        <taxon>Craniata</taxon>
        <taxon>Vertebrata</taxon>
        <taxon>Euteleostomi</taxon>
        <taxon>Actinopterygii</taxon>
        <taxon>Neopterygii</taxon>
        <taxon>Teleostei</taxon>
        <taxon>Neoteleostei</taxon>
        <taxon>Acanthomorphata</taxon>
        <taxon>Ovalentaria</taxon>
        <taxon>Atherinomorphae</taxon>
        <taxon>Cyprinodontiformes</taxon>
        <taxon>Goodeidae</taxon>
        <taxon>Crenichthys</taxon>
    </lineage>
</organism>
<comment type="caution">
    <text evidence="2">The sequence shown here is derived from an EMBL/GenBank/DDBJ whole genome shotgun (WGS) entry which is preliminary data.</text>
</comment>
<name>A0AAV9RNR1_9TELE</name>
<proteinExistence type="predicted"/>
<protein>
    <submittedName>
        <fullName evidence="2">Uncharacterized protein</fullName>
    </submittedName>
</protein>
<evidence type="ECO:0000256" key="1">
    <source>
        <dbReference type="SAM" id="MobiDB-lite"/>
    </source>
</evidence>
<reference evidence="2 3" key="1">
    <citation type="submission" date="2021-06" db="EMBL/GenBank/DDBJ databases">
        <authorList>
            <person name="Palmer J.M."/>
        </authorList>
    </citation>
    <scope>NUCLEOTIDE SEQUENCE [LARGE SCALE GENOMIC DNA]</scope>
    <source>
        <strain evidence="2 3">MEX-2019</strain>
        <tissue evidence="2">Muscle</tissue>
    </source>
</reference>
<gene>
    <name evidence="2" type="ORF">CRENBAI_001292</name>
</gene>
<evidence type="ECO:0000313" key="2">
    <source>
        <dbReference type="EMBL" id="KAK5610694.1"/>
    </source>
</evidence>
<dbReference type="EMBL" id="JAHHUM010001541">
    <property type="protein sequence ID" value="KAK5610694.1"/>
    <property type="molecule type" value="Genomic_DNA"/>
</dbReference>
<feature type="region of interest" description="Disordered" evidence="1">
    <location>
        <begin position="140"/>
        <end position="161"/>
    </location>
</feature>
<dbReference type="AlphaFoldDB" id="A0AAV9RNR1"/>
<accession>A0AAV9RNR1</accession>